<feature type="active site" description="Proton donor/acceptor" evidence="7">
    <location>
        <position position="285"/>
    </location>
</feature>
<keyword evidence="2" id="KW-0808">Transferase</keyword>
<dbReference type="Proteomes" id="UP000261811">
    <property type="component" value="Unassembled WGS sequence"/>
</dbReference>
<proteinExistence type="predicted"/>
<dbReference type="InterPro" id="IPR005490">
    <property type="entry name" value="LD_TPept_cat_dom"/>
</dbReference>
<evidence type="ECO:0000256" key="3">
    <source>
        <dbReference type="ARBA" id="ARBA00022960"/>
    </source>
</evidence>
<protein>
    <recommendedName>
        <fullName evidence="8">L,D-TPase catalytic domain-containing protein</fullName>
    </recommendedName>
</protein>
<feature type="domain" description="L,D-TPase catalytic" evidence="8">
    <location>
        <begin position="198"/>
        <end position="327"/>
    </location>
</feature>
<dbReference type="UniPathway" id="UPA00219"/>
<reference evidence="9 10" key="1">
    <citation type="submission" date="2018-08" db="EMBL/GenBank/DDBJ databases">
        <title>Actinomadura jelena sp. nov., a novel Actinomycete isolated from soil in Chad.</title>
        <authorList>
            <person name="Shi L."/>
        </authorList>
    </citation>
    <scope>NUCLEOTIDE SEQUENCE [LARGE SCALE GENOMIC DNA]</scope>
    <source>
        <strain evidence="9 10">NEAU-G17</strain>
    </source>
</reference>
<dbReference type="GO" id="GO:0071555">
    <property type="term" value="P:cell wall organization"/>
    <property type="evidence" value="ECO:0007669"/>
    <property type="project" value="UniProtKB-UniRule"/>
</dbReference>
<dbReference type="InterPro" id="IPR041280">
    <property type="entry name" value="Big_10"/>
</dbReference>
<dbReference type="PANTHER" id="PTHR30582:SF2">
    <property type="entry name" value="L,D-TRANSPEPTIDASE YCIB-RELATED"/>
    <property type="match status" value="1"/>
</dbReference>
<evidence type="ECO:0000256" key="6">
    <source>
        <dbReference type="ARBA" id="ARBA00023316"/>
    </source>
</evidence>
<keyword evidence="6 7" id="KW-0961">Cell wall biogenesis/degradation</keyword>
<dbReference type="InterPro" id="IPR038063">
    <property type="entry name" value="Transpep_catalytic_dom"/>
</dbReference>
<dbReference type="AlphaFoldDB" id="A0A372JDE3"/>
<dbReference type="GO" id="GO:0005576">
    <property type="term" value="C:extracellular region"/>
    <property type="evidence" value="ECO:0007669"/>
    <property type="project" value="TreeGrafter"/>
</dbReference>
<gene>
    <name evidence="9" type="ORF">DZF91_30755</name>
</gene>
<feature type="active site" description="Nucleophile" evidence="7">
    <location>
        <position position="303"/>
    </location>
</feature>
<dbReference type="GO" id="GO:0016746">
    <property type="term" value="F:acyltransferase activity"/>
    <property type="evidence" value="ECO:0007669"/>
    <property type="project" value="UniProtKB-KW"/>
</dbReference>
<dbReference type="Pfam" id="PF17964">
    <property type="entry name" value="Big_10"/>
    <property type="match status" value="1"/>
</dbReference>
<dbReference type="InterPro" id="IPR050979">
    <property type="entry name" value="LD-transpeptidase"/>
</dbReference>
<comment type="pathway">
    <text evidence="1 7">Cell wall biogenesis; peptidoglycan biosynthesis.</text>
</comment>
<dbReference type="Pfam" id="PF03734">
    <property type="entry name" value="YkuD"/>
    <property type="match status" value="1"/>
</dbReference>
<accession>A0A372JDE3</accession>
<evidence type="ECO:0000313" key="10">
    <source>
        <dbReference type="Proteomes" id="UP000261811"/>
    </source>
</evidence>
<comment type="caution">
    <text evidence="9">The sequence shown here is derived from an EMBL/GenBank/DDBJ whole genome shotgun (WGS) entry which is preliminary data.</text>
</comment>
<keyword evidence="3 7" id="KW-0133">Cell shape</keyword>
<sequence length="358" mass="38734">MSPICPEVNMPRRASLLPVRTRRCWTVAALTAPALSLSACGGVAAGALGGGPGTGPGGSGADRTDTLAAPAALPTSASPSSASSGPDLKEMRVRTFGIADVTPREGEVVGIGMPIIVTFTRPVPSRAKVERVLRVRMSQPVQGGWYWLSSRQAVYRPRSYWPSGERVVLDARLEELRDVAGMSGARNVRRGFRVGRARISVVDTRAHRMRVREDGRLVRTTPISAGRGGKPAYTTTNGVHLVMRKSDPVVMTSAWMGVTDPKDPRYYKLKVRYAVQISATGEYVHSAPWSVASQGRANVSHGCVNASPAFARWFYARSVRGDVVVVTGTNRPLAWTNGYGYWQMPWSRWKSGSALRQG</sequence>
<dbReference type="CDD" id="cd16913">
    <property type="entry name" value="YkuD_like"/>
    <property type="match status" value="1"/>
</dbReference>
<name>A0A372JDE3_9ACTN</name>
<dbReference type="GO" id="GO:0018104">
    <property type="term" value="P:peptidoglycan-protein cross-linking"/>
    <property type="evidence" value="ECO:0007669"/>
    <property type="project" value="TreeGrafter"/>
</dbReference>
<dbReference type="PROSITE" id="PS52029">
    <property type="entry name" value="LD_TPASE"/>
    <property type="match status" value="1"/>
</dbReference>
<evidence type="ECO:0000313" key="9">
    <source>
        <dbReference type="EMBL" id="RFU37846.1"/>
    </source>
</evidence>
<organism evidence="9 10">
    <name type="scientific">Actinomadura logoneensis</name>
    <dbReference type="NCBI Taxonomy" id="2293572"/>
    <lineage>
        <taxon>Bacteria</taxon>
        <taxon>Bacillati</taxon>
        <taxon>Actinomycetota</taxon>
        <taxon>Actinomycetes</taxon>
        <taxon>Streptosporangiales</taxon>
        <taxon>Thermomonosporaceae</taxon>
        <taxon>Actinomadura</taxon>
    </lineage>
</organism>
<evidence type="ECO:0000256" key="2">
    <source>
        <dbReference type="ARBA" id="ARBA00022679"/>
    </source>
</evidence>
<dbReference type="GO" id="GO:0008360">
    <property type="term" value="P:regulation of cell shape"/>
    <property type="evidence" value="ECO:0007669"/>
    <property type="project" value="UniProtKB-UniRule"/>
</dbReference>
<evidence type="ECO:0000256" key="7">
    <source>
        <dbReference type="PROSITE-ProRule" id="PRU01373"/>
    </source>
</evidence>
<dbReference type="PANTHER" id="PTHR30582">
    <property type="entry name" value="L,D-TRANSPEPTIDASE"/>
    <property type="match status" value="1"/>
</dbReference>
<dbReference type="SUPFAM" id="SSF141523">
    <property type="entry name" value="L,D-transpeptidase catalytic domain-like"/>
    <property type="match status" value="1"/>
</dbReference>
<evidence type="ECO:0000256" key="1">
    <source>
        <dbReference type="ARBA" id="ARBA00004752"/>
    </source>
</evidence>
<dbReference type="GO" id="GO:0071972">
    <property type="term" value="F:peptidoglycan L,D-transpeptidase activity"/>
    <property type="evidence" value="ECO:0007669"/>
    <property type="project" value="TreeGrafter"/>
</dbReference>
<keyword evidence="4 7" id="KW-0573">Peptidoglycan synthesis</keyword>
<dbReference type="Gene3D" id="2.60.40.3710">
    <property type="match status" value="1"/>
</dbReference>
<dbReference type="EMBL" id="QURH01000912">
    <property type="protein sequence ID" value="RFU37846.1"/>
    <property type="molecule type" value="Genomic_DNA"/>
</dbReference>
<evidence type="ECO:0000259" key="8">
    <source>
        <dbReference type="PROSITE" id="PS52029"/>
    </source>
</evidence>
<keyword evidence="10" id="KW-1185">Reference proteome</keyword>
<evidence type="ECO:0000256" key="5">
    <source>
        <dbReference type="ARBA" id="ARBA00023315"/>
    </source>
</evidence>
<keyword evidence="5" id="KW-0012">Acyltransferase</keyword>
<evidence type="ECO:0000256" key="4">
    <source>
        <dbReference type="ARBA" id="ARBA00022984"/>
    </source>
</evidence>
<dbReference type="Gene3D" id="2.40.440.10">
    <property type="entry name" value="L,D-transpeptidase catalytic domain-like"/>
    <property type="match status" value="1"/>
</dbReference>